<dbReference type="GO" id="GO:0016757">
    <property type="term" value="F:glycosyltransferase activity"/>
    <property type="evidence" value="ECO:0007669"/>
    <property type="project" value="InterPro"/>
</dbReference>
<name>F1T7C0_9FIRM</name>
<dbReference type="EMBL" id="ACXX02000001">
    <property type="protein sequence ID" value="EGD49368.1"/>
    <property type="molecule type" value="Genomic_DNA"/>
</dbReference>
<dbReference type="Pfam" id="PF00534">
    <property type="entry name" value="Glycos_transf_1"/>
    <property type="match status" value="1"/>
</dbReference>
<dbReference type="AlphaFoldDB" id="F1T7C0"/>
<dbReference type="Gene3D" id="3.40.50.2000">
    <property type="entry name" value="Glycogen Phosphorylase B"/>
    <property type="match status" value="1"/>
</dbReference>
<comment type="caution">
    <text evidence="2">The sequence shown here is derived from an EMBL/GenBank/DDBJ whole genome shotgun (WGS) entry which is preliminary data.</text>
</comment>
<sequence length="384" mass="44316">MKILHIVDYIGPHGGLYQILRILEENLGSYGIENHYLALKNTPYELDQSLVTLPMDVLGDGDFYSYIDEQKPDIIHIHSDLQNECFEYCIENYVTVRSVFDWGPFCPRPMFDNAYCPCDPLFKEKRDQEFINRFCIKEGCIKEEDIAAFNKKINLLKRVKMNVCLSEANVNYLVNMGADREKIFKMPPIMKPPKTFEKQAEENVLLFAGRVVYHKGTELLLKSLTKVKNKNWKLFIEGTGDKAYVADLVRFSIVNNIDDKVIFMGHSKYEEYLNVFNKAKIMIFPSIYAEGYGYPGYEAMLRGIPLVAFAEIGGVDEWLRDGYNGIKVPFMDTDKMANAIDSLLDNEALYKKCRDNSIAWSKSIDFEAEIKAMSDMYHNVMKNN</sequence>
<dbReference type="STRING" id="588581.Cpap_3801"/>
<gene>
    <name evidence="2" type="ORF">Cpap_3801</name>
</gene>
<dbReference type="OrthoDB" id="9810929at2"/>
<keyword evidence="3" id="KW-1185">Reference proteome</keyword>
<evidence type="ECO:0000259" key="1">
    <source>
        <dbReference type="Pfam" id="PF00534"/>
    </source>
</evidence>
<dbReference type="Proteomes" id="UP000003860">
    <property type="component" value="Unassembled WGS sequence"/>
</dbReference>
<dbReference type="RefSeq" id="WP_004616032.1">
    <property type="nucleotide sequence ID" value="NZ_ACXX02000001.1"/>
</dbReference>
<dbReference type="PANTHER" id="PTHR12526">
    <property type="entry name" value="GLYCOSYLTRANSFERASE"/>
    <property type="match status" value="1"/>
</dbReference>
<dbReference type="InterPro" id="IPR001296">
    <property type="entry name" value="Glyco_trans_1"/>
</dbReference>
<keyword evidence="2" id="KW-0808">Transferase</keyword>
<feature type="domain" description="Glycosyl transferase family 1" evidence="1">
    <location>
        <begin position="197"/>
        <end position="358"/>
    </location>
</feature>
<accession>F1T7C0</accession>
<evidence type="ECO:0000313" key="3">
    <source>
        <dbReference type="Proteomes" id="UP000003860"/>
    </source>
</evidence>
<reference evidence="2" key="1">
    <citation type="submission" date="2009-07" db="EMBL/GenBank/DDBJ databases">
        <authorList>
            <consortium name="US DOE Joint Genome Institute (JGI-PGF)"/>
            <person name="Lucas S."/>
            <person name="Copeland A."/>
            <person name="Lapidus A."/>
            <person name="Glavina del Rio T."/>
            <person name="Tice H."/>
            <person name="Bruce D."/>
            <person name="Goodwin L."/>
            <person name="Pitluck S."/>
            <person name="Larimer F."/>
            <person name="Land M.L."/>
            <person name="Mouttaki H."/>
            <person name="He Z."/>
            <person name="Zhou J."/>
            <person name="Hemme C.L."/>
        </authorList>
    </citation>
    <scope>NUCLEOTIDE SEQUENCE [LARGE SCALE GENOMIC DNA]</scope>
    <source>
        <strain evidence="2">DSM 2782</strain>
    </source>
</reference>
<dbReference type="CDD" id="cd03801">
    <property type="entry name" value="GT4_PimA-like"/>
    <property type="match status" value="1"/>
</dbReference>
<evidence type="ECO:0000313" key="2">
    <source>
        <dbReference type="EMBL" id="EGD49368.1"/>
    </source>
</evidence>
<dbReference type="eggNOG" id="COG0438">
    <property type="taxonomic scope" value="Bacteria"/>
</dbReference>
<dbReference type="SUPFAM" id="SSF53756">
    <property type="entry name" value="UDP-Glycosyltransferase/glycogen phosphorylase"/>
    <property type="match status" value="1"/>
</dbReference>
<dbReference type="PANTHER" id="PTHR12526:SF630">
    <property type="entry name" value="GLYCOSYLTRANSFERASE"/>
    <property type="match status" value="1"/>
</dbReference>
<proteinExistence type="predicted"/>
<organism evidence="2 3">
    <name type="scientific">Ruminiclostridium papyrosolvens DSM 2782</name>
    <dbReference type="NCBI Taxonomy" id="588581"/>
    <lineage>
        <taxon>Bacteria</taxon>
        <taxon>Bacillati</taxon>
        <taxon>Bacillota</taxon>
        <taxon>Clostridia</taxon>
        <taxon>Eubacteriales</taxon>
        <taxon>Oscillospiraceae</taxon>
        <taxon>Ruminiclostridium</taxon>
    </lineage>
</organism>
<reference evidence="2" key="2">
    <citation type="submission" date="2011-01" db="EMBL/GenBank/DDBJ databases">
        <title>The Non-contiguous Finished genome of Clostridium papyrosolvens.</title>
        <authorList>
            <person name="Lucas S."/>
            <person name="Copeland A."/>
            <person name="Lapidus A."/>
            <person name="Cheng J.-F."/>
            <person name="Goodwin L."/>
            <person name="Pitluck S."/>
            <person name="Misra M."/>
            <person name="Chertkov O."/>
            <person name="Detter J.C."/>
            <person name="Han C."/>
            <person name="Tapia R."/>
            <person name="Land M."/>
            <person name="Hauser L."/>
            <person name="Kyrpides N."/>
            <person name="Ivanova N."/>
            <person name="Pagani I."/>
            <person name="Mouttaki H."/>
            <person name="He Z."/>
            <person name="Zhou J."/>
            <person name="Hemme C.L."/>
            <person name="Woyke T."/>
        </authorList>
    </citation>
    <scope>NUCLEOTIDE SEQUENCE [LARGE SCALE GENOMIC DNA]</scope>
    <source>
        <strain evidence="2">DSM 2782</strain>
    </source>
</reference>
<protein>
    <submittedName>
        <fullName evidence="2">Glycosyl transferase group 1</fullName>
    </submittedName>
</protein>